<evidence type="ECO:0000313" key="2">
    <source>
        <dbReference type="Proteomes" id="UP000289738"/>
    </source>
</evidence>
<gene>
    <name evidence="1" type="ORF">Ahy_A10g050397</name>
</gene>
<name>A0A445B9A0_ARAHY</name>
<dbReference type="EMBL" id="SDMP01000010">
    <property type="protein sequence ID" value="RYR35253.1"/>
    <property type="molecule type" value="Genomic_DNA"/>
</dbReference>
<accession>A0A445B9A0</accession>
<organism evidence="1 2">
    <name type="scientific">Arachis hypogaea</name>
    <name type="common">Peanut</name>
    <dbReference type="NCBI Taxonomy" id="3818"/>
    <lineage>
        <taxon>Eukaryota</taxon>
        <taxon>Viridiplantae</taxon>
        <taxon>Streptophyta</taxon>
        <taxon>Embryophyta</taxon>
        <taxon>Tracheophyta</taxon>
        <taxon>Spermatophyta</taxon>
        <taxon>Magnoliopsida</taxon>
        <taxon>eudicotyledons</taxon>
        <taxon>Gunneridae</taxon>
        <taxon>Pentapetalae</taxon>
        <taxon>rosids</taxon>
        <taxon>fabids</taxon>
        <taxon>Fabales</taxon>
        <taxon>Fabaceae</taxon>
        <taxon>Papilionoideae</taxon>
        <taxon>50 kb inversion clade</taxon>
        <taxon>dalbergioids sensu lato</taxon>
        <taxon>Dalbergieae</taxon>
        <taxon>Pterocarpus clade</taxon>
        <taxon>Arachis</taxon>
    </lineage>
</organism>
<protein>
    <submittedName>
        <fullName evidence="1">Uncharacterized protein</fullName>
    </submittedName>
</protein>
<dbReference type="Proteomes" id="UP000289738">
    <property type="component" value="Chromosome A10"/>
</dbReference>
<dbReference type="AlphaFoldDB" id="A0A445B9A0"/>
<evidence type="ECO:0000313" key="1">
    <source>
        <dbReference type="EMBL" id="RYR35253.1"/>
    </source>
</evidence>
<reference evidence="1 2" key="1">
    <citation type="submission" date="2019-01" db="EMBL/GenBank/DDBJ databases">
        <title>Sequencing of cultivated peanut Arachis hypogaea provides insights into genome evolution and oil improvement.</title>
        <authorList>
            <person name="Chen X."/>
        </authorList>
    </citation>
    <scope>NUCLEOTIDE SEQUENCE [LARGE SCALE GENOMIC DNA]</scope>
    <source>
        <strain evidence="2">cv. Fuhuasheng</strain>
        <tissue evidence="1">Leaves</tissue>
    </source>
</reference>
<keyword evidence="2" id="KW-1185">Reference proteome</keyword>
<sequence length="72" mass="8449">MFAEFWPPPELLLPPVRNRNCFVSLVHNSQKPSTENPFEDDVLTPYIFPLSGFGRRSYEEFNYLLLRCSVLL</sequence>
<proteinExistence type="predicted"/>
<comment type="caution">
    <text evidence="1">The sequence shown here is derived from an EMBL/GenBank/DDBJ whole genome shotgun (WGS) entry which is preliminary data.</text>
</comment>